<feature type="region of interest" description="Disordered" evidence="1">
    <location>
        <begin position="33"/>
        <end position="65"/>
    </location>
</feature>
<accession>A0ABR4WCG1</accession>
<feature type="compositionally biased region" description="Polar residues" evidence="1">
    <location>
        <begin position="39"/>
        <end position="65"/>
    </location>
</feature>
<proteinExistence type="predicted"/>
<sequence>MRHILSIAIIICLLILVAVYFLSDSEPEITQPGFILEPEQQTVTTPQSASSRQDNPGETSSPAEY</sequence>
<reference evidence="2 3" key="1">
    <citation type="submission" date="2012-09" db="EMBL/GenBank/DDBJ databases">
        <title>Genome Sequence of alkane-degrading Bacterium Alcanivorax jadensis T9.</title>
        <authorList>
            <person name="Lai Q."/>
            <person name="Shao Z."/>
        </authorList>
    </citation>
    <scope>NUCLEOTIDE SEQUENCE [LARGE SCALE GENOMIC DNA]</scope>
    <source>
        <strain evidence="2 3">T9</strain>
    </source>
</reference>
<comment type="caution">
    <text evidence="2">The sequence shown here is derived from an EMBL/GenBank/DDBJ whole genome shotgun (WGS) entry which is preliminary data.</text>
</comment>
<evidence type="ECO:0000256" key="1">
    <source>
        <dbReference type="SAM" id="MobiDB-lite"/>
    </source>
</evidence>
<evidence type="ECO:0000313" key="3">
    <source>
        <dbReference type="Proteomes" id="UP000029443"/>
    </source>
</evidence>
<dbReference type="EMBL" id="ARXU01000007">
    <property type="protein sequence ID" value="KGD60894.1"/>
    <property type="molecule type" value="Genomic_DNA"/>
</dbReference>
<gene>
    <name evidence="2" type="ORF">T9A_02092</name>
</gene>
<keyword evidence="3" id="KW-1185">Reference proteome</keyword>
<protein>
    <submittedName>
        <fullName evidence="2">Uncharacterized protein</fullName>
    </submittedName>
</protein>
<dbReference type="Proteomes" id="UP000029443">
    <property type="component" value="Unassembled WGS sequence"/>
</dbReference>
<name>A0ABR4WCG1_9GAMM</name>
<dbReference type="RefSeq" id="WP_035248124.1">
    <property type="nucleotide sequence ID" value="NZ_ARXU01000007.1"/>
</dbReference>
<organism evidence="2 3">
    <name type="scientific">Alcanivorax jadensis T9</name>
    <dbReference type="NCBI Taxonomy" id="1177181"/>
    <lineage>
        <taxon>Bacteria</taxon>
        <taxon>Pseudomonadati</taxon>
        <taxon>Pseudomonadota</taxon>
        <taxon>Gammaproteobacteria</taxon>
        <taxon>Oceanospirillales</taxon>
        <taxon>Alcanivoracaceae</taxon>
        <taxon>Alcanivorax</taxon>
    </lineage>
</organism>
<evidence type="ECO:0000313" key="2">
    <source>
        <dbReference type="EMBL" id="KGD60894.1"/>
    </source>
</evidence>